<sequence>MNVTVTEQAAAWYKDELEIEAGTAIRFFVRYGGVGGIQPGFSLGIKMDEPREPVADTEVNGIRFFIESEDDWYFDDHSLKVDYNEKWEEPDFHYEK</sequence>
<dbReference type="Proteomes" id="UP001596990">
    <property type="component" value="Unassembled WGS sequence"/>
</dbReference>
<dbReference type="EMBL" id="JBHTKL010000001">
    <property type="protein sequence ID" value="MFD1018314.1"/>
    <property type="molecule type" value="Genomic_DNA"/>
</dbReference>
<dbReference type="RefSeq" id="WP_386056718.1">
    <property type="nucleotide sequence ID" value="NZ_JBHTKL010000001.1"/>
</dbReference>
<evidence type="ECO:0000259" key="2">
    <source>
        <dbReference type="Pfam" id="PF01521"/>
    </source>
</evidence>
<organism evidence="3 4">
    <name type="scientific">Thalassobacillus hwangdonensis</name>
    <dbReference type="NCBI Taxonomy" id="546108"/>
    <lineage>
        <taxon>Bacteria</taxon>
        <taxon>Bacillati</taxon>
        <taxon>Bacillota</taxon>
        <taxon>Bacilli</taxon>
        <taxon>Bacillales</taxon>
        <taxon>Bacillaceae</taxon>
        <taxon>Thalassobacillus</taxon>
    </lineage>
</organism>
<dbReference type="PIRSF" id="PIRSF034852">
    <property type="entry name" value="UCP034852"/>
    <property type="match status" value="1"/>
</dbReference>
<dbReference type="SUPFAM" id="SSF89360">
    <property type="entry name" value="HesB-like domain"/>
    <property type="match status" value="1"/>
</dbReference>
<dbReference type="Pfam" id="PF01521">
    <property type="entry name" value="Fe-S_biosyn"/>
    <property type="match status" value="1"/>
</dbReference>
<comment type="caution">
    <text evidence="3">The sequence shown here is derived from an EMBL/GenBank/DDBJ whole genome shotgun (WGS) entry which is preliminary data.</text>
</comment>
<keyword evidence="4" id="KW-1185">Reference proteome</keyword>
<evidence type="ECO:0000256" key="1">
    <source>
        <dbReference type="ARBA" id="ARBA00006718"/>
    </source>
</evidence>
<comment type="similarity">
    <text evidence="1">Belongs to the HesB/IscA family.</text>
</comment>
<dbReference type="InterPro" id="IPR008326">
    <property type="entry name" value="PdhI-like"/>
</dbReference>
<feature type="domain" description="Core" evidence="2">
    <location>
        <begin position="1"/>
        <end position="86"/>
    </location>
</feature>
<dbReference type="InterPro" id="IPR035903">
    <property type="entry name" value="HesB-like_dom_sf"/>
</dbReference>
<dbReference type="InterPro" id="IPR000361">
    <property type="entry name" value="ATAP_core_dom"/>
</dbReference>
<proteinExistence type="inferred from homology"/>
<protein>
    <submittedName>
        <fullName evidence="3">HesB/YadR/YfhF family protein</fullName>
    </submittedName>
</protein>
<name>A0ABW3KWR6_9BACI</name>
<evidence type="ECO:0000313" key="3">
    <source>
        <dbReference type="EMBL" id="MFD1018314.1"/>
    </source>
</evidence>
<gene>
    <name evidence="3" type="ORF">ACFQ2J_03790</name>
</gene>
<reference evidence="4" key="1">
    <citation type="journal article" date="2019" name="Int. J. Syst. Evol. Microbiol.">
        <title>The Global Catalogue of Microorganisms (GCM) 10K type strain sequencing project: providing services to taxonomists for standard genome sequencing and annotation.</title>
        <authorList>
            <consortium name="The Broad Institute Genomics Platform"/>
            <consortium name="The Broad Institute Genome Sequencing Center for Infectious Disease"/>
            <person name="Wu L."/>
            <person name="Ma J."/>
        </authorList>
    </citation>
    <scope>NUCLEOTIDE SEQUENCE [LARGE SCALE GENOMIC DNA]</scope>
    <source>
        <strain evidence="4">CCUG 56607</strain>
    </source>
</reference>
<accession>A0ABW3KWR6</accession>
<evidence type="ECO:0000313" key="4">
    <source>
        <dbReference type="Proteomes" id="UP001596990"/>
    </source>
</evidence>